<dbReference type="OrthoDB" id="340983at2759"/>
<keyword evidence="2" id="KW-1185">Reference proteome</keyword>
<name>A0A1J4MHL7_9CRYT</name>
<dbReference type="PANTHER" id="PTHR13650">
    <property type="entry name" value="SPATACSIN"/>
    <property type="match status" value="1"/>
</dbReference>
<comment type="caution">
    <text evidence="1">The sequence shown here is derived from an EMBL/GenBank/DDBJ whole genome shotgun (WGS) entry which is preliminary data.</text>
</comment>
<dbReference type="EMBL" id="LRBS01000102">
    <property type="protein sequence ID" value="OII73503.1"/>
    <property type="molecule type" value="Genomic_DNA"/>
</dbReference>
<dbReference type="RefSeq" id="XP_067067159.1">
    <property type="nucleotide sequence ID" value="XM_067210574.1"/>
</dbReference>
<dbReference type="PANTHER" id="PTHR13650:SF0">
    <property type="entry name" value="SPATACSIN"/>
    <property type="match status" value="1"/>
</dbReference>
<organism evidence="1 2">
    <name type="scientific">Cryptosporidium andersoni</name>
    <dbReference type="NCBI Taxonomy" id="117008"/>
    <lineage>
        <taxon>Eukaryota</taxon>
        <taxon>Sar</taxon>
        <taxon>Alveolata</taxon>
        <taxon>Apicomplexa</taxon>
        <taxon>Conoidasida</taxon>
        <taxon>Coccidia</taxon>
        <taxon>Eucoccidiorida</taxon>
        <taxon>Eimeriorina</taxon>
        <taxon>Cryptosporidiidae</taxon>
        <taxon>Cryptosporidium</taxon>
    </lineage>
</organism>
<dbReference type="GO" id="GO:0005737">
    <property type="term" value="C:cytoplasm"/>
    <property type="evidence" value="ECO:0007669"/>
    <property type="project" value="TreeGrafter"/>
</dbReference>
<evidence type="ECO:0000313" key="2">
    <source>
        <dbReference type="Proteomes" id="UP000186804"/>
    </source>
</evidence>
<sequence>MTSELADNEYSGSSSVDANSPFLITNLLNSNKNLDQGRLLLSHDSSLAANLSLYGNVTVGRLFSFDIGDSIKNYGKEVNFRSLELNCIFETVQEITKVSDIMWTKALLRYNEKTLDNIPTLVILEQNKIRSSDYCPICRKHGDIEYITLIFFRLQDCNETETKIIELEIIDQDDMKINSCNFSYLMIEWKEELEYVEAINFIRIPTSYIQKRFISADLKVRNTSCSTCFSYKTIQISCDPSMDVGICFLIANNIFLSTDIYFRDSLRVKRRFYLQTERSETDIPVQISGLTTEEGWLVCFLSNGYQILIWNYLNGVAFHCIDLTDHYFSEYNQIYLDNSGVIAKFKNNCVEIKFLPSLCGLCIVPYFRENSMNDEIACLIIDLESYFSQLLCSFSVLYTLKIYEVTVSKCDYLLDPGVEFLDRIKIGQGSIANVQLNTDYHNLTIFPQGFILYKYKESLSNISSFLNPIASYYLEFLATTDYSKRSPFWTMIFNIKWLHWNIYDDSLMNIIVYRCLLSMRNETKKKKILGHCEWNLKSIENALKLYKMSPLIINYEKKLLSKIYIKSDLYDSIKILIKLLNLHLGNESILTKEENVLYNNSKWAKVIILPKTNNIEYNFEACTEDIIFINILCLQFSILIQFSIKELGNKHLLVNKKSQRYEIKKICFKNFDINKSCKHNHINIFYNLLLTYSNKNIQQFYLIRSQKEQILDYEDCLHNYSYKLEKSKRFKVLSDSICILSSSVNLRHIMESMITLQHLTATTELCKLNEIDLANLLMTQVEVSIRNEELDALSSSLTNIPLDLHVRAMNRIADYLEDNSKLCLSLEFKISCSRVCLKFCLDQIKIASSDSTWLQSKDIFQVLSKLSRLSGIFRRYAMLNNEKPNYKNNTAIKEKSSISTFIKKHQNICNLLILGHFPTLCSLYLNEYPQGKMNMLMKKVFSEIYNIISSQQSHALFLAIHIVRNLGINISQFIKAIAFYTLRRDLRKRLINHLYHKHILCIEEYHWFQFLVELETAYPNSCYSVEVNRVWTNTFNLSYLNSKMPSFGNIDYYLNNSSEVRGDSPLSDTPNLLNFKFQSNYTKNYAEIYNNEVNNINNPFVSSPIYPIGGIYRIENSSSMKGFFCEERPNLTLTYDDTIKISTDKYNDSTIISSIPEVSGYINQDYFISQFSTEIIKKWELLSCFDIEDFNQLHSTSTESSFKLSKITGENIITNVIEGHMNIPEQEGVNSIRLSNGEIIILNYSVCKKCSSIFGEDFEPENSLSLAESKAEQTTLPEQNRSSDFTSKQGDRLWLKLTRQRNEMANYDYSGYMSISLNFVKQWSIDTCCRVVLEKSYSQLYTLWQDILEGNKGPFKHNEALTYSIIYLILFKHEVSQEKSNELLECESSHHYFILTTEKIYTSVFAYLISHHDWRGMWHSISVLKKSLDTINTVFGHQAKANILDKIIQEIKRYYPVMTCFLSEVFFDSCFAINSVDLEYILYKTTDYLKDEIFVTEKNNVTLNLNERYILNHFILSKKISDKYEYDWVNFSIKKFKSLPYLLSKELFRKYISTLWIPFKNGQLTKLLEYLHQIDSDNQFNDYKIIIYEFLGLEKLPLLSLYKSSILLLKSTDDKITNQHLVNLINCNNQILIPLNTLVEHLLDNYNPMDSSDLLNCKPVTILQVLGLIFTAPFNNISELTKLPESDNWFISFSSLEKFLKQYFPRLLLALQNNEARNFEFQINIFSLLKMEVYDQDNNSEYITEREDAIVQFGDIPNISNNTFPLVKQILNYLANISQDHFNHIENMYISHSYESQYSQKLFDSILKHVGTFSKKETLVGLPLVHYIATGRPFMALHLLSIRYKLAYKEVRKPENILYIPILSTEDKIELYSAVYKLALRNFTRDPIVCACITFISLLNFPTELLCTDVQAARCIYSHLIHINHNKSGSDQHLPSIYEYKGNIEVDENNYSIILKIWNLFIQFGPHKISETFKNLSNSSLLFPLKRNLYRDHSSSHSNALFTTLKMLEEAAWADGDIQYSTGNSHDIGTETSENDVLPHIPIWQLVAAFCRIHDLPRSLTLLHELASKGEWIPFFYECDIQKCPFETVKDIVIEYISAYPQLQRHLKIALNMQDNRTESKKEMKNINDLTNCNKNLLVELLMWSKMIELNQMDLSLSEKFLEWIFAKIQECIKWMSSNFILLILPILLSNFSFLNKLKKDTFNSLIKLCINCYLFINICWNIFELQDEFITEKVCLLPAYPSNYFGSSTIERKVVEIVTSMQEIINAKAIKIDHLKIGKSHKETFTYFLKLQTSRIANQFLNRPICETILERYNDFFYDFETGFGSDQTTIFLWELISRYNQYQMLYRLSKWFYGKNSFICTLFRIFKSMNQNDMAECVNLLQSFCKAINQTTFKGEDNVHYTPSIDFILLYFEHHLNSFIPKLSIVNHNILWNSIYNIYTTMSTGRNSIDLSKYLHRRNIVELATIFRNNECINKYLEQWISMAPIDIANYMYELGEHQLLIKYCELTISRSNVNIHSDMLLILEKSFLNDLASDFLEFSHSELFNTSSIRLHYIRRVFWKQLKITSEVIYKISPLLAPYLYTKMGIFCWYITERYERLFNLLDQSILLSISLHIFREASELYNGKSYEGGKLNSISRVQQLIPLPLFFDEEYIQNCIYYANSKLLIILMSSFNDSTKLEFYKKLLQTIKLSSGDIKDIHLEYSEEIFYLFEKCISKEIKAILFTPSGYFNFQSLVVASPFNIHIPNSLMANDYPVDAMHIMDSITKLVDYAFNLKICDELISRFVPTSANKIAQAEKRLLEKVNCNILSVDTSANKVLAVPIPLSRNNQTWDIIANILVETKYILLTFKNIIASWLLRDNVYFSINSNENNTVKLETPFLWSDLLEINTKYDKLECYPFDITFCSRIQSILNLFQFIHELSSNKAYMQPSLKIKSLIMDFVQNWGVSSDPYDFEAIKCDISNTNSQFIITLFYSPNFIIILEEILLLAIIRKARDTIDEPLQSLDFDSIIKSLKNIINDNPYFLTSDIDNMLTNCIIKACQLNSKSLIYILNNICILIYDTISIGQKLMGEYQNLKNKPDYMNCSYTYKLYIVISAYLCFTTGSNKEMRVSSCESGTSHKLLASSCIDQLIYIISNINESQIDMIPLANIILEFPEMNIFENISSNLVSQIILNSLNVNSITNLDLSCTNIISSRGLMLRVVGNLIESYNKKGLEGSLSNLALLHSVGCNDVLVEYLVQDCLSKQWKYSTNFMYSDCGEYDILLACRILVHCCKILKSTNHQKMYQSVMNLSGIFLLQLHFIQFFKSSNNHRQKIDTNLYTEISDQLKCIISDKEITRLLSIQEKENSVKNQSNSKITLFNLSIENLFVTVLDEKICSSPYIVGIILSTYEMFYGPVVLSVWPRILFKQSIILGNFDFIKKYIGLYGYLDSDTINAIIEIYHNCRNKKDTFDGKKLDYILDSLSKSSTVEYMRSYYEFVEMWNLRGNFCINKGDDTITLNNWSRLIEFINNIPLKIYTCEQIDPVKLSHISQMNKILINDQSLYNLR</sequence>
<evidence type="ECO:0000313" key="1">
    <source>
        <dbReference type="EMBL" id="OII73503.1"/>
    </source>
</evidence>
<proteinExistence type="predicted"/>
<evidence type="ECO:0008006" key="3">
    <source>
        <dbReference type="Google" id="ProtNLM"/>
    </source>
</evidence>
<dbReference type="VEuPathDB" id="CryptoDB:cand_003280"/>
<reference evidence="1 2" key="1">
    <citation type="submission" date="2016-10" db="EMBL/GenBank/DDBJ databases">
        <title>Reductive evolution of mitochondrial metabolism and differential evolution of invasion-related proteins in Cryptosporidium.</title>
        <authorList>
            <person name="Liu S."/>
            <person name="Roellig D.M."/>
            <person name="Guo Y."/>
            <person name="Li N."/>
            <person name="Frace M.A."/>
            <person name="Tang K."/>
            <person name="Zhang L."/>
            <person name="Feng Y."/>
            <person name="Xiao L."/>
        </authorList>
    </citation>
    <scope>NUCLEOTIDE SEQUENCE [LARGE SCALE GENOMIC DNA]</scope>
    <source>
        <strain evidence="1">30847</strain>
    </source>
</reference>
<dbReference type="Proteomes" id="UP000186804">
    <property type="component" value="Unassembled WGS sequence"/>
</dbReference>
<accession>A0A1J4MHL7</accession>
<gene>
    <name evidence="1" type="ORF">cand_003280</name>
</gene>
<protein>
    <recommendedName>
        <fullName evidence="3">Spatacsin C-terminal domain-containing protein</fullName>
    </recommendedName>
</protein>
<dbReference type="InterPro" id="IPR028103">
    <property type="entry name" value="Spatacsin"/>
</dbReference>
<dbReference type="GeneID" id="92364513"/>